<keyword evidence="4" id="KW-1185">Reference proteome</keyword>
<keyword evidence="2" id="KW-0812">Transmembrane</keyword>
<dbReference type="OrthoDB" id="3391636at2"/>
<organism evidence="3 4">
    <name type="scientific">Micromonospora pallida</name>
    <dbReference type="NCBI Taxonomy" id="145854"/>
    <lineage>
        <taxon>Bacteria</taxon>
        <taxon>Bacillati</taxon>
        <taxon>Actinomycetota</taxon>
        <taxon>Actinomycetes</taxon>
        <taxon>Micromonosporales</taxon>
        <taxon>Micromonosporaceae</taxon>
        <taxon>Micromonospora</taxon>
    </lineage>
</organism>
<evidence type="ECO:0000313" key="4">
    <source>
        <dbReference type="Proteomes" id="UP000198959"/>
    </source>
</evidence>
<evidence type="ECO:0000256" key="1">
    <source>
        <dbReference type="SAM" id="MobiDB-lite"/>
    </source>
</evidence>
<feature type="region of interest" description="Disordered" evidence="1">
    <location>
        <begin position="1"/>
        <end position="25"/>
    </location>
</feature>
<reference evidence="4" key="1">
    <citation type="submission" date="2016-06" db="EMBL/GenBank/DDBJ databases">
        <authorList>
            <person name="Varghese N."/>
            <person name="Submissions Spin"/>
        </authorList>
    </citation>
    <scope>NUCLEOTIDE SEQUENCE [LARGE SCALE GENOMIC DNA]</scope>
    <source>
        <strain evidence="4">DSM 43817</strain>
    </source>
</reference>
<protein>
    <submittedName>
        <fullName evidence="3">Uncharacterized protein</fullName>
    </submittedName>
</protein>
<evidence type="ECO:0000313" key="3">
    <source>
        <dbReference type="EMBL" id="SCL29173.1"/>
    </source>
</evidence>
<dbReference type="AlphaFoldDB" id="A0A1C6SIC0"/>
<accession>A0A1C6SIC0</accession>
<proteinExistence type="predicted"/>
<feature type="transmembrane region" description="Helical" evidence="2">
    <location>
        <begin position="39"/>
        <end position="60"/>
    </location>
</feature>
<name>A0A1C6SIC0_9ACTN</name>
<dbReference type="Proteomes" id="UP000198959">
    <property type="component" value="Unassembled WGS sequence"/>
</dbReference>
<evidence type="ECO:0000256" key="2">
    <source>
        <dbReference type="SAM" id="Phobius"/>
    </source>
</evidence>
<keyword evidence="2" id="KW-0472">Membrane</keyword>
<keyword evidence="2" id="KW-1133">Transmembrane helix</keyword>
<dbReference type="RefSeq" id="WP_091644135.1">
    <property type="nucleotide sequence ID" value="NZ_FMHW01000002.1"/>
</dbReference>
<dbReference type="EMBL" id="FMHW01000002">
    <property type="protein sequence ID" value="SCL29173.1"/>
    <property type="molecule type" value="Genomic_DNA"/>
</dbReference>
<gene>
    <name evidence="3" type="ORF">GA0074692_2677</name>
</gene>
<sequence>MTHLPPQPNHDPNHQSWGTPPQPTEFTVTAPQATIRKPLIIAGITALAVLFTGTIGYAAWEGFIREDTGVAACKAMRDGKQMDGREKTNGDDKMTEAEYREARAIFEESHYEKLEEHGTAIVDLAWQIQNLGDGNEMAAVAFAEPMKTHLSGLQSACADQGVIVNLSAD</sequence>
<feature type="compositionally biased region" description="Polar residues" evidence="1">
    <location>
        <begin position="14"/>
        <end position="25"/>
    </location>
</feature>